<dbReference type="AlphaFoldDB" id="A0A6A8G2U4"/>
<dbReference type="Proteomes" id="UP000443423">
    <property type="component" value="Unassembled WGS sequence"/>
</dbReference>
<dbReference type="RefSeq" id="WP_151109148.1">
    <property type="nucleotide sequence ID" value="NZ_WKJQ01000001.1"/>
</dbReference>
<sequence>MRPKEEDLIDDARESELVSACRTAIGDQLRSITYFTKDRYEQIYLRSDLEADADLAGFVDYESWGFDAHTAYSGSELGNYRFTIRVFDNGFLVRVTTPDKGVFLTTDGLTMHDFNEVATALRSLLAN</sequence>
<dbReference type="EMBL" id="WKJQ01000001">
    <property type="protein sequence ID" value="MRW95494.1"/>
    <property type="molecule type" value="Genomic_DNA"/>
</dbReference>
<organism evidence="1 2">
    <name type="scientific">Haloferax marinum</name>
    <dbReference type="NCBI Taxonomy" id="2666143"/>
    <lineage>
        <taxon>Archaea</taxon>
        <taxon>Methanobacteriati</taxon>
        <taxon>Methanobacteriota</taxon>
        <taxon>Stenosarchaea group</taxon>
        <taxon>Halobacteria</taxon>
        <taxon>Halobacteriales</taxon>
        <taxon>Haloferacaceae</taxon>
        <taxon>Haloferax</taxon>
    </lineage>
</organism>
<reference evidence="1 2" key="1">
    <citation type="submission" date="2019-11" db="EMBL/GenBank/DDBJ databases">
        <title>Whole genome sequence of Haloferax sp. MBLA0078.</title>
        <authorList>
            <person name="Seo M.-J."/>
            <person name="Cho E.-S."/>
        </authorList>
    </citation>
    <scope>NUCLEOTIDE SEQUENCE [LARGE SCALE GENOMIC DNA]</scope>
    <source>
        <strain evidence="1 2">MBLA0078</strain>
    </source>
</reference>
<dbReference type="InterPro" id="IPR055944">
    <property type="entry name" value="DUF7522"/>
</dbReference>
<proteinExistence type="predicted"/>
<name>A0A6A8G2U4_9EURY</name>
<dbReference type="OrthoDB" id="256252at2157"/>
<comment type="caution">
    <text evidence="1">The sequence shown here is derived from an EMBL/GenBank/DDBJ whole genome shotgun (WGS) entry which is preliminary data.</text>
</comment>
<evidence type="ECO:0000313" key="2">
    <source>
        <dbReference type="Proteomes" id="UP000443423"/>
    </source>
</evidence>
<evidence type="ECO:0000313" key="1">
    <source>
        <dbReference type="EMBL" id="MRW95494.1"/>
    </source>
</evidence>
<accession>A0A6A8G2U4</accession>
<dbReference type="Pfam" id="PF24366">
    <property type="entry name" value="DUF7522"/>
    <property type="match status" value="1"/>
</dbReference>
<gene>
    <name evidence="1" type="ORF">GJR99_02755</name>
</gene>
<keyword evidence="2" id="KW-1185">Reference proteome</keyword>
<protein>
    <submittedName>
        <fullName evidence="1">Uncharacterized protein</fullName>
    </submittedName>
</protein>